<evidence type="ECO:0000256" key="5">
    <source>
        <dbReference type="SAM" id="MobiDB-lite"/>
    </source>
</evidence>
<feature type="compositionally biased region" description="Polar residues" evidence="5">
    <location>
        <begin position="560"/>
        <end position="569"/>
    </location>
</feature>
<feature type="region of interest" description="Disordered" evidence="5">
    <location>
        <begin position="473"/>
        <end position="588"/>
    </location>
</feature>
<keyword evidence="7" id="KW-1185">Reference proteome</keyword>
<dbReference type="InterPro" id="IPR019734">
    <property type="entry name" value="TPR_rpt"/>
</dbReference>
<dbReference type="InterPro" id="IPR015943">
    <property type="entry name" value="WD40/YVTN_repeat-like_dom_sf"/>
</dbReference>
<feature type="region of interest" description="Disordered" evidence="5">
    <location>
        <begin position="724"/>
        <end position="747"/>
    </location>
</feature>
<keyword evidence="4" id="KW-0802">TPR repeat</keyword>
<dbReference type="SUPFAM" id="SSF50978">
    <property type="entry name" value="WD40 repeat-like"/>
    <property type="match status" value="1"/>
</dbReference>
<accession>A0ABP1QQK5</accession>
<dbReference type="PROSITE" id="PS50005">
    <property type="entry name" value="TPR"/>
    <property type="match status" value="1"/>
</dbReference>
<dbReference type="SUPFAM" id="SSF48452">
    <property type="entry name" value="TPR-like"/>
    <property type="match status" value="1"/>
</dbReference>
<organism evidence="6 7">
    <name type="scientific">Orchesella dallaii</name>
    <dbReference type="NCBI Taxonomy" id="48710"/>
    <lineage>
        <taxon>Eukaryota</taxon>
        <taxon>Metazoa</taxon>
        <taxon>Ecdysozoa</taxon>
        <taxon>Arthropoda</taxon>
        <taxon>Hexapoda</taxon>
        <taxon>Collembola</taxon>
        <taxon>Entomobryomorpha</taxon>
        <taxon>Entomobryoidea</taxon>
        <taxon>Orchesellidae</taxon>
        <taxon>Orchesellinae</taxon>
        <taxon>Orchesella</taxon>
    </lineage>
</organism>
<dbReference type="SMART" id="SM00320">
    <property type="entry name" value="WD40"/>
    <property type="match status" value="6"/>
</dbReference>
<dbReference type="PROSITE" id="PS50082">
    <property type="entry name" value="WD_REPEATS_2"/>
    <property type="match status" value="3"/>
</dbReference>
<dbReference type="PANTHER" id="PTHR15574">
    <property type="entry name" value="WD REPEAT DOMAIN-CONTAINING FAMILY"/>
    <property type="match status" value="1"/>
</dbReference>
<evidence type="ECO:0000313" key="6">
    <source>
        <dbReference type="EMBL" id="CAL8110183.1"/>
    </source>
</evidence>
<keyword evidence="1 3" id="KW-0853">WD repeat</keyword>
<feature type="repeat" description="WD" evidence="3">
    <location>
        <begin position="87"/>
        <end position="130"/>
    </location>
</feature>
<dbReference type="Proteomes" id="UP001642540">
    <property type="component" value="Unassembled WGS sequence"/>
</dbReference>
<dbReference type="InterPro" id="IPR011990">
    <property type="entry name" value="TPR-like_helical_dom_sf"/>
</dbReference>
<dbReference type="PANTHER" id="PTHR15574:SF40">
    <property type="entry name" value="WD AND TETRATRICOPEPTIDE REPEATS PROTEIN 1"/>
    <property type="match status" value="1"/>
</dbReference>
<dbReference type="SMART" id="SM00028">
    <property type="entry name" value="TPR"/>
    <property type="match status" value="2"/>
</dbReference>
<feature type="compositionally biased region" description="Low complexity" evidence="5">
    <location>
        <begin position="570"/>
        <end position="581"/>
    </location>
</feature>
<evidence type="ECO:0000256" key="1">
    <source>
        <dbReference type="ARBA" id="ARBA00022574"/>
    </source>
</evidence>
<evidence type="ECO:0008006" key="8">
    <source>
        <dbReference type="Google" id="ProtNLM"/>
    </source>
</evidence>
<protein>
    <recommendedName>
        <fullName evidence="8">WD and tetratricopeptide repeats protein 1</fullName>
    </recommendedName>
</protein>
<feature type="compositionally biased region" description="Low complexity" evidence="5">
    <location>
        <begin position="519"/>
        <end position="529"/>
    </location>
</feature>
<feature type="repeat" description="TPR" evidence="4">
    <location>
        <begin position="354"/>
        <end position="387"/>
    </location>
</feature>
<evidence type="ECO:0000256" key="3">
    <source>
        <dbReference type="PROSITE-ProRule" id="PRU00221"/>
    </source>
</evidence>
<dbReference type="PROSITE" id="PS50294">
    <property type="entry name" value="WD_REPEATS_REGION"/>
    <property type="match status" value="1"/>
</dbReference>
<feature type="compositionally biased region" description="Acidic residues" evidence="5">
    <location>
        <begin position="727"/>
        <end position="736"/>
    </location>
</feature>
<dbReference type="InterPro" id="IPR036322">
    <property type="entry name" value="WD40_repeat_dom_sf"/>
</dbReference>
<dbReference type="InterPro" id="IPR045151">
    <property type="entry name" value="DCAF8"/>
</dbReference>
<evidence type="ECO:0000256" key="2">
    <source>
        <dbReference type="ARBA" id="ARBA00022737"/>
    </source>
</evidence>
<reference evidence="6 7" key="1">
    <citation type="submission" date="2024-08" db="EMBL/GenBank/DDBJ databases">
        <authorList>
            <person name="Cucini C."/>
            <person name="Frati F."/>
        </authorList>
    </citation>
    <scope>NUCLEOTIDE SEQUENCE [LARGE SCALE GENOMIC DNA]</scope>
</reference>
<gene>
    <name evidence="6" type="ORF">ODALV1_LOCUS14041</name>
</gene>
<comment type="caution">
    <text evidence="6">The sequence shown here is derived from an EMBL/GenBank/DDBJ whole genome shotgun (WGS) entry which is preliminary data.</text>
</comment>
<evidence type="ECO:0000256" key="4">
    <source>
        <dbReference type="PROSITE-ProRule" id="PRU00339"/>
    </source>
</evidence>
<feature type="repeat" description="WD" evidence="3">
    <location>
        <begin position="44"/>
        <end position="76"/>
    </location>
</feature>
<dbReference type="InterPro" id="IPR001680">
    <property type="entry name" value="WD40_rpt"/>
</dbReference>
<dbReference type="Gene3D" id="2.130.10.10">
    <property type="entry name" value="YVTN repeat-like/Quinoprotein amine dehydrogenase"/>
    <property type="match status" value="2"/>
</dbReference>
<sequence length="747" mass="83633">MRNAKNIVQLQAAREIHPRYDHVIRERFHATSEFIDRLGLYAELDHHSGCVNCLEWSDDGRVLASGSDDVHVSIWEPYRKKHLIYLPTGHHGNIFTVKFLPNSENRALVTGAADYSVRVHDILAKEVMRVCTCHTNRVKRAVVDPNIPYLYWSAGEDGMIIQHDMRENHVCSTESKRPKNVMVDLRNYLGNKAEAKCLAIDPVRPDFFAVGANDPYVRIYDRRMIKLSDEGRKADVPFGAVQYFVPGHLPPKIGDYKRKYRSLASTYVSYSPDGKELLVNLGGEQIYIFPVVGELQKGVTCLTIPEGILKNPQKHHHQNGCTNGYKNGSALSSRAGDNLPTMKPLNKVVLPPIVEAIKSKANEAFGIKKYAKAVHHYNEALKMYPNSAILHANRAAALVKRNWDGDIYGALKDCQIALKIDPDHYKAHMRMCRCLFEMKRYNETQECLNVFKLRFPSCVRDAVTTLENDLVKAASASESKDKKGSESGGSTSSASSSSTSSSRSSGPRTRRNFLIRFQRSSSERSNSNDEATDGSPTREDNQPTISLEETDSQSSTETSGGENQQAVIESSTSSSESSSRSQSKRPPILLEYEKEYENQAVDYKQRFCGHCNTTTDIKESSFFGNFIVAGSDDGSFFIWDRKTTNIVKILKGDESIVNCLQPHPSSCCLATSGIESVVRIWTPMPEGHTNDRIVEDVQDAAYANQRRMNSNPFEVILMNMGYRMNGDEEPSDEESAPEAVPMQCNPT</sequence>
<keyword evidence="2" id="KW-0677">Repeat</keyword>
<feature type="repeat" description="WD" evidence="3">
    <location>
        <begin position="607"/>
        <end position="649"/>
    </location>
</feature>
<dbReference type="Pfam" id="PF00400">
    <property type="entry name" value="WD40"/>
    <property type="match status" value="4"/>
</dbReference>
<proteinExistence type="predicted"/>
<name>A0ABP1QQK5_9HEXA</name>
<dbReference type="Gene3D" id="1.25.40.10">
    <property type="entry name" value="Tetratricopeptide repeat domain"/>
    <property type="match status" value="1"/>
</dbReference>
<evidence type="ECO:0000313" key="7">
    <source>
        <dbReference type="Proteomes" id="UP001642540"/>
    </source>
</evidence>
<feature type="compositionally biased region" description="Low complexity" evidence="5">
    <location>
        <begin position="488"/>
        <end position="506"/>
    </location>
</feature>
<dbReference type="EMBL" id="CAXLJM020000043">
    <property type="protein sequence ID" value="CAL8110183.1"/>
    <property type="molecule type" value="Genomic_DNA"/>
</dbReference>